<dbReference type="GO" id="GO:0004175">
    <property type="term" value="F:endopeptidase activity"/>
    <property type="evidence" value="ECO:0007669"/>
    <property type="project" value="TreeGrafter"/>
</dbReference>
<comment type="similarity">
    <text evidence="1 5">Belongs to the peptidase S41A family.</text>
</comment>
<dbReference type="EMBL" id="MIJE01000003">
    <property type="protein sequence ID" value="OEF97827.1"/>
    <property type="molecule type" value="Genomic_DNA"/>
</dbReference>
<dbReference type="FunFam" id="2.30.42.10:FF:000063">
    <property type="entry name" value="Peptidase, S41 family"/>
    <property type="match status" value="1"/>
</dbReference>
<dbReference type="SUPFAM" id="SSF47090">
    <property type="entry name" value="PGBD-like"/>
    <property type="match status" value="1"/>
</dbReference>
<dbReference type="Gene3D" id="2.30.42.10">
    <property type="match status" value="1"/>
</dbReference>
<dbReference type="SUPFAM" id="SSF52096">
    <property type="entry name" value="ClpP/crotonase"/>
    <property type="match status" value="1"/>
</dbReference>
<dbReference type="InterPro" id="IPR055210">
    <property type="entry name" value="CtpA/B_N"/>
</dbReference>
<dbReference type="NCBIfam" id="TIGR00225">
    <property type="entry name" value="prc"/>
    <property type="match status" value="1"/>
</dbReference>
<dbReference type="SMART" id="SM00245">
    <property type="entry name" value="TSPc"/>
    <property type="match status" value="1"/>
</dbReference>
<dbReference type="GO" id="GO:0030288">
    <property type="term" value="C:outer membrane-bounded periplasmic space"/>
    <property type="evidence" value="ECO:0007669"/>
    <property type="project" value="TreeGrafter"/>
</dbReference>
<feature type="domain" description="PDZ" evidence="7">
    <location>
        <begin position="110"/>
        <end position="188"/>
    </location>
</feature>
<dbReference type="InterPro" id="IPR041489">
    <property type="entry name" value="PDZ_6"/>
</dbReference>
<keyword evidence="6" id="KW-0472">Membrane</keyword>
<dbReference type="GO" id="GO:0008236">
    <property type="term" value="F:serine-type peptidase activity"/>
    <property type="evidence" value="ECO:0007669"/>
    <property type="project" value="UniProtKB-KW"/>
</dbReference>
<keyword evidence="4 5" id="KW-0720">Serine protease</keyword>
<dbReference type="InterPro" id="IPR036365">
    <property type="entry name" value="PGBD-like_sf"/>
</dbReference>
<dbReference type="SUPFAM" id="SSF50156">
    <property type="entry name" value="PDZ domain-like"/>
    <property type="match status" value="1"/>
</dbReference>
<dbReference type="PANTHER" id="PTHR32060:SF29">
    <property type="entry name" value="CARBOXY-TERMINAL PROCESSING PROTEASE CTPB"/>
    <property type="match status" value="1"/>
</dbReference>
<evidence type="ECO:0000256" key="2">
    <source>
        <dbReference type="ARBA" id="ARBA00022670"/>
    </source>
</evidence>
<feature type="transmembrane region" description="Helical" evidence="6">
    <location>
        <begin position="7"/>
        <end position="26"/>
    </location>
</feature>
<evidence type="ECO:0000313" key="9">
    <source>
        <dbReference type="Proteomes" id="UP000094296"/>
    </source>
</evidence>
<evidence type="ECO:0000313" key="8">
    <source>
        <dbReference type="EMBL" id="OEF97827.1"/>
    </source>
</evidence>
<dbReference type="InterPro" id="IPR001478">
    <property type="entry name" value="PDZ"/>
</dbReference>
<dbReference type="InterPro" id="IPR029045">
    <property type="entry name" value="ClpP/crotonase-like_dom_sf"/>
</dbReference>
<dbReference type="AlphaFoldDB" id="A0A1E5G413"/>
<dbReference type="Pfam" id="PF22694">
    <property type="entry name" value="CtpB_N-like"/>
    <property type="match status" value="1"/>
</dbReference>
<dbReference type="InterPro" id="IPR002477">
    <property type="entry name" value="Peptidoglycan-bd-like"/>
</dbReference>
<dbReference type="Pfam" id="PF17820">
    <property type="entry name" value="PDZ_6"/>
    <property type="match status" value="1"/>
</dbReference>
<dbReference type="InterPro" id="IPR004447">
    <property type="entry name" value="Peptidase_S41A"/>
</dbReference>
<evidence type="ECO:0000256" key="1">
    <source>
        <dbReference type="ARBA" id="ARBA00009179"/>
    </source>
</evidence>
<dbReference type="Pfam" id="PF03572">
    <property type="entry name" value="Peptidase_S41"/>
    <property type="match status" value="1"/>
</dbReference>
<dbReference type="GO" id="GO:0006508">
    <property type="term" value="P:proteolysis"/>
    <property type="evidence" value="ECO:0007669"/>
    <property type="project" value="UniProtKB-KW"/>
</dbReference>
<evidence type="ECO:0000259" key="7">
    <source>
        <dbReference type="PROSITE" id="PS50106"/>
    </source>
</evidence>
<dbReference type="SMART" id="SM00228">
    <property type="entry name" value="PDZ"/>
    <property type="match status" value="1"/>
</dbReference>
<dbReference type="PANTHER" id="PTHR32060">
    <property type="entry name" value="TAIL-SPECIFIC PROTEASE"/>
    <property type="match status" value="1"/>
</dbReference>
<dbReference type="STRING" id="766136.BHF68_13420"/>
<comment type="caution">
    <text evidence="8">The sequence shown here is derived from an EMBL/GenBank/DDBJ whole genome shotgun (WGS) entry which is preliminary data.</text>
</comment>
<dbReference type="InterPro" id="IPR036366">
    <property type="entry name" value="PGBDSf"/>
</dbReference>
<keyword evidence="2 5" id="KW-0645">Protease</keyword>
<dbReference type="CDD" id="cd07560">
    <property type="entry name" value="Peptidase_S41_CPP"/>
    <property type="match status" value="1"/>
</dbReference>
<dbReference type="InterPro" id="IPR005151">
    <property type="entry name" value="Tail-specific_protease"/>
</dbReference>
<evidence type="ECO:0000256" key="3">
    <source>
        <dbReference type="ARBA" id="ARBA00022801"/>
    </source>
</evidence>
<dbReference type="RefSeq" id="WP_069642458.1">
    <property type="nucleotide sequence ID" value="NZ_MIJE01000003.1"/>
</dbReference>
<keyword evidence="6" id="KW-1133">Transmembrane helix</keyword>
<dbReference type="PROSITE" id="PS50106">
    <property type="entry name" value="PDZ"/>
    <property type="match status" value="1"/>
</dbReference>
<dbReference type="CDD" id="cd06782">
    <property type="entry name" value="cpPDZ_CPP-like"/>
    <property type="match status" value="1"/>
</dbReference>
<evidence type="ECO:0000256" key="5">
    <source>
        <dbReference type="RuleBase" id="RU004404"/>
    </source>
</evidence>
<dbReference type="Gene3D" id="1.10.101.10">
    <property type="entry name" value="PGBD-like superfamily/PGBD"/>
    <property type="match status" value="1"/>
</dbReference>
<dbReference type="InterPro" id="IPR036034">
    <property type="entry name" value="PDZ_sf"/>
</dbReference>
<dbReference type="Pfam" id="PF01471">
    <property type="entry name" value="PG_binding_1"/>
    <property type="match status" value="1"/>
</dbReference>
<sequence length="482" mass="52931">MNLQLRKWILVAVFFFVLGASISIFYQTFANDNQIDEGKEVTEPQVIEVAGEGYPPEFNKIFETYKHIKERYIEDVPIDKMVDGAIKGMLDAIGDPYTSYMTPHAAEQFEHSIASSFQGIGAEVTIESGRVKVVSPIRGAPAEKAGVLPGDFVLTVDGESVEGLTLTEAVLKIRGPKGSTVVIEFQREGHKEPITKHIVRDTIPLETVYAEMLDDNIGKIEITQFSMKTADRFAEELNNLKKQGMQGLIVDVRNNPGGILESVAKISNVLIPNQGVVLQIEDHTGEREIIRSTMAGEGIPLVVLIDRGSASASEILAAAAQESGGYKVIGVNSVGKGSVQTTQRFADGSEIKFTIAKWLTPNGNWIDQVGITPDYEVTLPKVFTTPRIPHDTALKYDDNNNHVRSLQIMLEHLGFDPGRDDGYFSHQTEQALKDFQASQELATTGEISNDDIAALSQAVMDSLDESDTQLQKALEVIKQQVR</sequence>
<keyword evidence="6" id="KW-0812">Transmembrane</keyword>
<name>A0A1E5G413_9FIRM</name>
<organism evidence="8 9">
    <name type="scientific">Desulfuribacillus alkaliarsenatis</name>
    <dbReference type="NCBI Taxonomy" id="766136"/>
    <lineage>
        <taxon>Bacteria</taxon>
        <taxon>Bacillati</taxon>
        <taxon>Bacillota</taxon>
        <taxon>Desulfuribacillia</taxon>
        <taxon>Desulfuribacillales</taxon>
        <taxon>Desulfuribacillaceae</taxon>
        <taxon>Desulfuribacillus</taxon>
    </lineage>
</organism>
<gene>
    <name evidence="8" type="ORF">BHF68_13420</name>
</gene>
<dbReference type="OrthoDB" id="9812068at2"/>
<reference evidence="8 9" key="1">
    <citation type="submission" date="2016-09" db="EMBL/GenBank/DDBJ databases">
        <title>Draft genome sequence for the type strain of Desulfuribacillus alkaliarsenatis AHT28, an obligately anaerobic, sulfidogenic bacterium isolated from Russian soda lake sediments.</title>
        <authorList>
            <person name="Abin C.A."/>
            <person name="Hollibaugh J.T."/>
        </authorList>
    </citation>
    <scope>NUCLEOTIDE SEQUENCE [LARGE SCALE GENOMIC DNA]</scope>
    <source>
        <strain evidence="8 9">AHT28</strain>
    </source>
</reference>
<keyword evidence="9" id="KW-1185">Reference proteome</keyword>
<accession>A0A1E5G413</accession>
<evidence type="ECO:0000256" key="6">
    <source>
        <dbReference type="SAM" id="Phobius"/>
    </source>
</evidence>
<evidence type="ECO:0000256" key="4">
    <source>
        <dbReference type="ARBA" id="ARBA00022825"/>
    </source>
</evidence>
<dbReference type="Gene3D" id="3.30.750.44">
    <property type="match status" value="1"/>
</dbReference>
<proteinExistence type="inferred from homology"/>
<dbReference type="Gene3D" id="3.90.226.10">
    <property type="entry name" value="2-enoyl-CoA Hydratase, Chain A, domain 1"/>
    <property type="match status" value="1"/>
</dbReference>
<keyword evidence="3 5" id="KW-0378">Hydrolase</keyword>
<dbReference type="GO" id="GO:0007165">
    <property type="term" value="P:signal transduction"/>
    <property type="evidence" value="ECO:0007669"/>
    <property type="project" value="TreeGrafter"/>
</dbReference>
<dbReference type="Proteomes" id="UP000094296">
    <property type="component" value="Unassembled WGS sequence"/>
</dbReference>
<protein>
    <recommendedName>
        <fullName evidence="7">PDZ domain-containing protein</fullName>
    </recommendedName>
</protein>